<protein>
    <submittedName>
        <fullName evidence="1">Uncharacterized protein</fullName>
    </submittedName>
</protein>
<dbReference type="AlphaFoldDB" id="A0A382E850"/>
<proteinExistence type="predicted"/>
<organism evidence="1">
    <name type="scientific">marine metagenome</name>
    <dbReference type="NCBI Taxonomy" id="408172"/>
    <lineage>
        <taxon>unclassified sequences</taxon>
        <taxon>metagenomes</taxon>
        <taxon>ecological metagenomes</taxon>
    </lineage>
</organism>
<reference evidence="1" key="1">
    <citation type="submission" date="2018-05" db="EMBL/GenBank/DDBJ databases">
        <authorList>
            <person name="Lanie J.A."/>
            <person name="Ng W.-L."/>
            <person name="Kazmierczak K.M."/>
            <person name="Andrzejewski T.M."/>
            <person name="Davidsen T.M."/>
            <person name="Wayne K.J."/>
            <person name="Tettelin H."/>
            <person name="Glass J.I."/>
            <person name="Rusch D."/>
            <person name="Podicherti R."/>
            <person name="Tsui H.-C.T."/>
            <person name="Winkler M.E."/>
        </authorList>
    </citation>
    <scope>NUCLEOTIDE SEQUENCE</scope>
</reference>
<accession>A0A382E850</accession>
<dbReference type="EMBL" id="UINC01043054">
    <property type="protein sequence ID" value="SVB46532.1"/>
    <property type="molecule type" value="Genomic_DNA"/>
</dbReference>
<sequence>MTKQRQIINKIETKAHQVLDAVAREGVNASKDKGRADTWQDQTGNLRSSIDHFVEKTFKGEQAVVFAGMDYAPFVHFRDGYRVLVMPDSDTIKKYTDILKNL</sequence>
<name>A0A382E850_9ZZZZ</name>
<evidence type="ECO:0000313" key="1">
    <source>
        <dbReference type="EMBL" id="SVB46532.1"/>
    </source>
</evidence>
<gene>
    <name evidence="1" type="ORF">METZ01_LOCUS199386</name>
</gene>